<keyword evidence="1" id="KW-0812">Transmembrane</keyword>
<proteinExistence type="predicted"/>
<feature type="transmembrane region" description="Helical" evidence="1">
    <location>
        <begin position="14"/>
        <end position="32"/>
    </location>
</feature>
<comment type="caution">
    <text evidence="2">The sequence shown here is derived from an EMBL/GenBank/DDBJ whole genome shotgun (WGS) entry which is preliminary data.</text>
</comment>
<protein>
    <submittedName>
        <fullName evidence="2">Uncharacterized protein</fullName>
    </submittedName>
</protein>
<gene>
    <name evidence="2" type="ORF">ROSINTL182_05291</name>
</gene>
<evidence type="ECO:0000313" key="2">
    <source>
        <dbReference type="EMBL" id="EEV02773.1"/>
    </source>
</evidence>
<dbReference type="Proteomes" id="UP000004828">
    <property type="component" value="Unassembled WGS sequence"/>
</dbReference>
<feature type="non-terminal residue" evidence="2">
    <location>
        <position position="73"/>
    </location>
</feature>
<keyword evidence="1" id="KW-1133">Transmembrane helix</keyword>
<reference evidence="2 3" key="1">
    <citation type="submission" date="2009-08" db="EMBL/GenBank/DDBJ databases">
        <authorList>
            <person name="Weinstock G."/>
            <person name="Sodergren E."/>
            <person name="Clifton S."/>
            <person name="Fulton L."/>
            <person name="Fulton B."/>
            <person name="Courtney L."/>
            <person name="Fronick C."/>
            <person name="Harrison M."/>
            <person name="Strong C."/>
            <person name="Farmer C."/>
            <person name="Delahaunty K."/>
            <person name="Markovic C."/>
            <person name="Hall O."/>
            <person name="Minx P."/>
            <person name="Tomlinson C."/>
            <person name="Mitreva M."/>
            <person name="Nelson J."/>
            <person name="Hou S."/>
            <person name="Wollam A."/>
            <person name="Pepin K.H."/>
            <person name="Johnson M."/>
            <person name="Bhonagiri V."/>
            <person name="Nash W.E."/>
            <person name="Warren W."/>
            <person name="Chinwalla A."/>
            <person name="Mardis E.R."/>
            <person name="Wilson R.K."/>
        </authorList>
    </citation>
    <scope>NUCLEOTIDE SEQUENCE [LARGE SCALE GENOMIC DNA]</scope>
    <source>
        <strain evidence="2 3">L1-82</strain>
    </source>
</reference>
<evidence type="ECO:0000256" key="1">
    <source>
        <dbReference type="SAM" id="Phobius"/>
    </source>
</evidence>
<feature type="non-terminal residue" evidence="2">
    <location>
        <position position="1"/>
    </location>
</feature>
<evidence type="ECO:0000313" key="3">
    <source>
        <dbReference type="Proteomes" id="UP000004828"/>
    </source>
</evidence>
<organism evidence="2 3">
    <name type="scientific">Roseburia intestinalis L1-82</name>
    <dbReference type="NCBI Taxonomy" id="536231"/>
    <lineage>
        <taxon>Bacteria</taxon>
        <taxon>Bacillati</taxon>
        <taxon>Bacillota</taxon>
        <taxon>Clostridia</taxon>
        <taxon>Lachnospirales</taxon>
        <taxon>Lachnospiraceae</taxon>
        <taxon>Roseburia</taxon>
    </lineage>
</organism>
<sequence length="73" mass="8022">IFPVAHLHDFGLEIFHSCVCAAVLAAVLRVRWSVHVGQKRDGFNPQAVYDDMHMNVARVIVPVRVGADNGLVS</sequence>
<accession>C7G5Y2</accession>
<dbReference type="EMBL" id="ABYJ02000010">
    <property type="protein sequence ID" value="EEV02773.1"/>
    <property type="molecule type" value="Genomic_DNA"/>
</dbReference>
<name>C7G5Y2_9FIRM</name>
<dbReference type="HOGENOM" id="CLU_2710930_0_0_9"/>
<keyword evidence="1" id="KW-0472">Membrane</keyword>
<dbReference type="AlphaFoldDB" id="C7G5Y2"/>